<dbReference type="InterPro" id="IPR036249">
    <property type="entry name" value="Thioredoxin-like_sf"/>
</dbReference>
<dbReference type="SUPFAM" id="SSF52833">
    <property type="entry name" value="Thioredoxin-like"/>
    <property type="match status" value="1"/>
</dbReference>
<keyword evidence="1" id="KW-0732">Signal</keyword>
<dbReference type="CDD" id="cd02951">
    <property type="entry name" value="SoxW"/>
    <property type="match status" value="1"/>
</dbReference>
<dbReference type="Proteomes" id="UP000182312">
    <property type="component" value="Unassembled WGS sequence"/>
</dbReference>
<dbReference type="AlphaFoldDB" id="A0A1I0TKH2"/>
<dbReference type="RefSeq" id="WP_231564733.1">
    <property type="nucleotide sequence ID" value="NZ_FOJO01000009.1"/>
</dbReference>
<sequence length="183" mass="19627">MIRISPLSVLMLTLGLFQPAAAEVPMGDDGLHKPDWLKDSFKILAEDNAEAVAAGRHLMLIVEQRGCIYCAQLHNEVLTDPRVEALIRSDFDVIQIDLFGGTGITDMDGEELTEKRAAGKWGVTVTPTLMLLPRQPAEGADAARAAMAVLPGVLGPDQMVALLEWARADGPDSGRSLAEAIGR</sequence>
<gene>
    <name evidence="3" type="ORF">SAMN04487972_10945</name>
</gene>
<dbReference type="Pfam" id="PF13098">
    <property type="entry name" value="Thioredoxin_2"/>
    <property type="match status" value="1"/>
</dbReference>
<evidence type="ECO:0000313" key="3">
    <source>
        <dbReference type="EMBL" id="SFA52053.1"/>
    </source>
</evidence>
<dbReference type="InterPro" id="IPR012336">
    <property type="entry name" value="Thioredoxin-like_fold"/>
</dbReference>
<evidence type="ECO:0000256" key="1">
    <source>
        <dbReference type="SAM" id="SignalP"/>
    </source>
</evidence>
<dbReference type="InterPro" id="IPR041737">
    <property type="entry name" value="SoxW"/>
</dbReference>
<dbReference type="Gene3D" id="3.40.30.10">
    <property type="entry name" value="Glutaredoxin"/>
    <property type="match status" value="1"/>
</dbReference>
<protein>
    <submittedName>
        <fullName evidence="3">Thioredoxin-related protein</fullName>
    </submittedName>
</protein>
<name>A0A1I0TKH2_9RHOB</name>
<feature type="chain" id="PRO_5010315004" evidence="1">
    <location>
        <begin position="23"/>
        <end position="183"/>
    </location>
</feature>
<feature type="domain" description="Thioredoxin-like fold" evidence="2">
    <location>
        <begin position="53"/>
        <end position="135"/>
    </location>
</feature>
<accession>A0A1I0TKH2</accession>
<reference evidence="3 4" key="1">
    <citation type="submission" date="2016-10" db="EMBL/GenBank/DDBJ databases">
        <authorList>
            <person name="de Groot N.N."/>
        </authorList>
    </citation>
    <scope>NUCLEOTIDE SEQUENCE [LARGE SCALE GENOMIC DNA]</scope>
    <source>
        <strain evidence="3 4">CGMCC 1.6117</strain>
    </source>
</reference>
<evidence type="ECO:0000313" key="4">
    <source>
        <dbReference type="Proteomes" id="UP000182312"/>
    </source>
</evidence>
<feature type="signal peptide" evidence="1">
    <location>
        <begin position="1"/>
        <end position="22"/>
    </location>
</feature>
<evidence type="ECO:0000259" key="2">
    <source>
        <dbReference type="Pfam" id="PF13098"/>
    </source>
</evidence>
<organism evidence="3 4">
    <name type="scientific">Paracoccus halophilus</name>
    <dbReference type="NCBI Taxonomy" id="376733"/>
    <lineage>
        <taxon>Bacteria</taxon>
        <taxon>Pseudomonadati</taxon>
        <taxon>Pseudomonadota</taxon>
        <taxon>Alphaproteobacteria</taxon>
        <taxon>Rhodobacterales</taxon>
        <taxon>Paracoccaceae</taxon>
        <taxon>Paracoccus</taxon>
    </lineage>
</organism>
<dbReference type="EMBL" id="FOJO01000009">
    <property type="protein sequence ID" value="SFA52053.1"/>
    <property type="molecule type" value="Genomic_DNA"/>
</dbReference>
<proteinExistence type="predicted"/>